<evidence type="ECO:0000256" key="6">
    <source>
        <dbReference type="ARBA" id="ARBA00022833"/>
    </source>
</evidence>
<keyword evidence="6 10" id="KW-0862">Zinc</keyword>
<dbReference type="PANTHER" id="PTHR43221">
    <property type="entry name" value="PROTEASE HTPX"/>
    <property type="match status" value="1"/>
</dbReference>
<protein>
    <submittedName>
        <fullName evidence="13">M48 family metallopeptidase</fullName>
    </submittedName>
</protein>
<dbReference type="PANTHER" id="PTHR43221:SF3">
    <property type="entry name" value="SLL1280 PROTEIN"/>
    <property type="match status" value="1"/>
</dbReference>
<evidence type="ECO:0000256" key="2">
    <source>
        <dbReference type="ARBA" id="ARBA00022670"/>
    </source>
</evidence>
<dbReference type="KEGG" id="bhc:JFL75_03300"/>
<comment type="cofactor">
    <cofactor evidence="10">
        <name>Zn(2+)</name>
        <dbReference type="ChEBI" id="CHEBI:29105"/>
    </cofactor>
    <text evidence="10">Binds 1 zinc ion per subunit.</text>
</comment>
<reference evidence="13" key="1">
    <citation type="submission" date="2021-01" db="EMBL/GenBank/DDBJ databases">
        <title>Description of Breznakiella homolactica.</title>
        <authorList>
            <person name="Song Y."/>
            <person name="Brune A."/>
        </authorList>
    </citation>
    <scope>NUCLEOTIDE SEQUENCE</scope>
    <source>
        <strain evidence="13">RmG30</strain>
    </source>
</reference>
<keyword evidence="9 11" id="KW-0472">Membrane</keyword>
<dbReference type="Proteomes" id="UP000595917">
    <property type="component" value="Chromosome"/>
</dbReference>
<keyword evidence="5 10" id="KW-0378">Hydrolase</keyword>
<gene>
    <name evidence="13" type="ORF">JFL75_03300</name>
</gene>
<proteinExistence type="inferred from homology"/>
<dbReference type="EMBL" id="CP067089">
    <property type="protein sequence ID" value="QQO09953.1"/>
    <property type="molecule type" value="Genomic_DNA"/>
</dbReference>
<keyword evidence="2 10" id="KW-0645">Protease</keyword>
<evidence type="ECO:0000259" key="12">
    <source>
        <dbReference type="Pfam" id="PF01435"/>
    </source>
</evidence>
<dbReference type="GO" id="GO:0004222">
    <property type="term" value="F:metalloendopeptidase activity"/>
    <property type="evidence" value="ECO:0007669"/>
    <property type="project" value="InterPro"/>
</dbReference>
<keyword evidence="8 10" id="KW-0482">Metalloprotease</keyword>
<dbReference type="InterPro" id="IPR001915">
    <property type="entry name" value="Peptidase_M48"/>
</dbReference>
<dbReference type="Pfam" id="PF01435">
    <property type="entry name" value="Peptidase_M48"/>
    <property type="match status" value="1"/>
</dbReference>
<comment type="similarity">
    <text evidence="10">Belongs to the peptidase M48 family.</text>
</comment>
<keyword evidence="3 11" id="KW-0812">Transmembrane</keyword>
<evidence type="ECO:0000313" key="13">
    <source>
        <dbReference type="EMBL" id="QQO09953.1"/>
    </source>
</evidence>
<evidence type="ECO:0000256" key="3">
    <source>
        <dbReference type="ARBA" id="ARBA00022692"/>
    </source>
</evidence>
<accession>A0A7T7XP90</accession>
<sequence length="332" mass="36934">MLVAGTKKLEGIDPKSWEHPADKAALSALKQMKGLSELIKLLISVTTERSLKLMALASSIKVTENQYPGLHTIARRVTEIFDWDYTPDLFVTQSPFWNAGVIGVQEPFIIINNAMLNGLDEKELTSVVAHEMGHIMSGHSLYKTLLWMLTNISLQAIPMAGLIVLGIKAALYEWDRKSELTADRAGLLAVQDGTTSYNLLMKMAGAHNPGDVNLNELFAQAQEYESKQTLLDSAHKFLNQLWESHPFPVVRLQELKAWEASGQYKSILEGNYIRKNSASGNTAEDIQSGFEYYKESWKKNGDPVSNFVNDVSDGLGKAADTISEKLKDFLNQ</sequence>
<evidence type="ECO:0000256" key="9">
    <source>
        <dbReference type="ARBA" id="ARBA00023136"/>
    </source>
</evidence>
<keyword evidence="7 11" id="KW-1133">Transmembrane helix</keyword>
<feature type="transmembrane region" description="Helical" evidence="11">
    <location>
        <begin position="145"/>
        <end position="167"/>
    </location>
</feature>
<evidence type="ECO:0000313" key="14">
    <source>
        <dbReference type="Proteomes" id="UP000595917"/>
    </source>
</evidence>
<dbReference type="RefSeq" id="WP_215627257.1">
    <property type="nucleotide sequence ID" value="NZ_CP067089.2"/>
</dbReference>
<evidence type="ECO:0000256" key="11">
    <source>
        <dbReference type="SAM" id="Phobius"/>
    </source>
</evidence>
<dbReference type="InterPro" id="IPR050083">
    <property type="entry name" value="HtpX_protease"/>
</dbReference>
<keyword evidence="4" id="KW-0479">Metal-binding</keyword>
<evidence type="ECO:0000256" key="8">
    <source>
        <dbReference type="ARBA" id="ARBA00023049"/>
    </source>
</evidence>
<evidence type="ECO:0000256" key="4">
    <source>
        <dbReference type="ARBA" id="ARBA00022723"/>
    </source>
</evidence>
<feature type="domain" description="Peptidase M48" evidence="12">
    <location>
        <begin position="69"/>
        <end position="258"/>
    </location>
</feature>
<dbReference type="Gene3D" id="3.30.2010.10">
    <property type="entry name" value="Metalloproteases ('zincins'), catalytic domain"/>
    <property type="match status" value="1"/>
</dbReference>
<dbReference type="GO" id="GO:0006508">
    <property type="term" value="P:proteolysis"/>
    <property type="evidence" value="ECO:0007669"/>
    <property type="project" value="UniProtKB-KW"/>
</dbReference>
<keyword evidence="14" id="KW-1185">Reference proteome</keyword>
<dbReference type="CDD" id="cd07325">
    <property type="entry name" value="M48_Ste24p_like"/>
    <property type="match status" value="1"/>
</dbReference>
<keyword evidence="1" id="KW-1003">Cell membrane</keyword>
<dbReference type="AlphaFoldDB" id="A0A7T7XP90"/>
<evidence type="ECO:0000256" key="10">
    <source>
        <dbReference type="RuleBase" id="RU003983"/>
    </source>
</evidence>
<organism evidence="13 14">
    <name type="scientific">Breznakiella homolactica</name>
    <dbReference type="NCBI Taxonomy" id="2798577"/>
    <lineage>
        <taxon>Bacteria</taxon>
        <taxon>Pseudomonadati</taxon>
        <taxon>Spirochaetota</taxon>
        <taxon>Spirochaetia</taxon>
        <taxon>Spirochaetales</taxon>
        <taxon>Breznakiellaceae</taxon>
        <taxon>Breznakiella</taxon>
    </lineage>
</organism>
<evidence type="ECO:0000256" key="1">
    <source>
        <dbReference type="ARBA" id="ARBA00022475"/>
    </source>
</evidence>
<evidence type="ECO:0000256" key="7">
    <source>
        <dbReference type="ARBA" id="ARBA00022989"/>
    </source>
</evidence>
<evidence type="ECO:0000256" key="5">
    <source>
        <dbReference type="ARBA" id="ARBA00022801"/>
    </source>
</evidence>
<dbReference type="GO" id="GO:0046872">
    <property type="term" value="F:metal ion binding"/>
    <property type="evidence" value="ECO:0007669"/>
    <property type="project" value="UniProtKB-KW"/>
</dbReference>
<name>A0A7T7XP90_9SPIR</name>